<protein>
    <submittedName>
        <fullName evidence="3">Uncharacterized protein</fullName>
    </submittedName>
</protein>
<feature type="compositionally biased region" description="Polar residues" evidence="1">
    <location>
        <begin position="258"/>
        <end position="267"/>
    </location>
</feature>
<accession>A0A9P1I970</accession>
<organism evidence="3 4">
    <name type="scientific">Caenorhabditis angaria</name>
    <dbReference type="NCBI Taxonomy" id="860376"/>
    <lineage>
        <taxon>Eukaryota</taxon>
        <taxon>Metazoa</taxon>
        <taxon>Ecdysozoa</taxon>
        <taxon>Nematoda</taxon>
        <taxon>Chromadorea</taxon>
        <taxon>Rhabditida</taxon>
        <taxon>Rhabditina</taxon>
        <taxon>Rhabditomorpha</taxon>
        <taxon>Rhabditoidea</taxon>
        <taxon>Rhabditidae</taxon>
        <taxon>Peloderinae</taxon>
        <taxon>Caenorhabditis</taxon>
    </lineage>
</organism>
<feature type="transmembrane region" description="Helical" evidence="2">
    <location>
        <begin position="84"/>
        <end position="105"/>
    </location>
</feature>
<evidence type="ECO:0000256" key="1">
    <source>
        <dbReference type="SAM" id="MobiDB-lite"/>
    </source>
</evidence>
<dbReference type="Proteomes" id="UP001152747">
    <property type="component" value="Unassembled WGS sequence"/>
</dbReference>
<keyword evidence="2" id="KW-1133">Transmembrane helix</keyword>
<keyword evidence="2" id="KW-0812">Transmembrane</keyword>
<keyword evidence="2" id="KW-0472">Membrane</keyword>
<keyword evidence="4" id="KW-1185">Reference proteome</keyword>
<dbReference type="EMBL" id="CANHGI010000002">
    <property type="protein sequence ID" value="CAI5440568.1"/>
    <property type="molecule type" value="Genomic_DNA"/>
</dbReference>
<proteinExistence type="predicted"/>
<feature type="transmembrane region" description="Helical" evidence="2">
    <location>
        <begin position="29"/>
        <end position="53"/>
    </location>
</feature>
<feature type="transmembrane region" description="Helical" evidence="2">
    <location>
        <begin position="125"/>
        <end position="142"/>
    </location>
</feature>
<feature type="transmembrane region" description="Helical" evidence="2">
    <location>
        <begin position="163"/>
        <end position="188"/>
    </location>
</feature>
<feature type="transmembrane region" description="Helical" evidence="2">
    <location>
        <begin position="194"/>
        <end position="214"/>
    </location>
</feature>
<dbReference type="AlphaFoldDB" id="A0A9P1I970"/>
<gene>
    <name evidence="3" type="ORF">CAMP_LOCUS3205</name>
</gene>
<name>A0A9P1I970_9PELO</name>
<feature type="transmembrane region" description="Helical" evidence="2">
    <location>
        <begin position="5"/>
        <end position="23"/>
    </location>
</feature>
<evidence type="ECO:0000256" key="2">
    <source>
        <dbReference type="SAM" id="Phobius"/>
    </source>
</evidence>
<reference evidence="3" key="1">
    <citation type="submission" date="2022-11" db="EMBL/GenBank/DDBJ databases">
        <authorList>
            <person name="Kikuchi T."/>
        </authorList>
    </citation>
    <scope>NUCLEOTIDE SEQUENCE</scope>
    <source>
        <strain evidence="3">PS1010</strain>
    </source>
</reference>
<evidence type="ECO:0000313" key="3">
    <source>
        <dbReference type="EMBL" id="CAI5440568.1"/>
    </source>
</evidence>
<evidence type="ECO:0000313" key="4">
    <source>
        <dbReference type="Proteomes" id="UP001152747"/>
    </source>
</evidence>
<comment type="caution">
    <text evidence="3">The sequence shown here is derived from an EMBL/GenBank/DDBJ whole genome shotgun (WGS) entry which is preliminary data.</text>
</comment>
<dbReference type="OrthoDB" id="5869567at2759"/>
<feature type="region of interest" description="Disordered" evidence="1">
    <location>
        <begin position="244"/>
        <end position="267"/>
    </location>
</feature>
<sequence length="267" mass="30498">MLSILFLIIVCTTPIFIIGLGLEVYIPKIITIICAVSLVTPLLTSFLDALLCLHRLIRFYGKDERNFVATGQLYQKLSNYSYPLSFILMTPFLMLISFLSILYQLSENYHGWNLVCFITDNGLKFIFSIFSFIGYLSILMNLHEKTRNSIVKREDSLVIRQALPIASFQLMTACVQCLMELPIIPYRIDPVYRLLMDLCFSCACSIVVPLSILFGSTEKRKIFLSTLCCCCCCPCRRTQTAQHQQQQPPKPTQRKASVSINEDQSRI</sequence>